<keyword evidence="4" id="KW-0547">Nucleotide-binding</keyword>
<dbReference type="Pfam" id="PF18052">
    <property type="entry name" value="Rx_N"/>
    <property type="match status" value="1"/>
</dbReference>
<reference evidence="11 12" key="1">
    <citation type="submission" date="2024-12" db="EMBL/GenBank/DDBJ databases">
        <title>The unique morphological basis and parallel evolutionary history of personate flowers in Penstemon.</title>
        <authorList>
            <person name="Depatie T.H."/>
            <person name="Wessinger C.A."/>
        </authorList>
    </citation>
    <scope>NUCLEOTIDE SEQUENCE [LARGE SCALE GENOMIC DNA]</scope>
    <source>
        <strain evidence="11">WTNN_2</strain>
        <tissue evidence="11">Leaf</tissue>
    </source>
</reference>
<dbReference type="CDD" id="cd14798">
    <property type="entry name" value="RX-CC_like"/>
    <property type="match status" value="1"/>
</dbReference>
<dbReference type="SUPFAM" id="SSF52058">
    <property type="entry name" value="L domain-like"/>
    <property type="match status" value="1"/>
</dbReference>
<keyword evidence="5" id="KW-0611">Plant defense</keyword>
<dbReference type="InterPro" id="IPR027417">
    <property type="entry name" value="P-loop_NTPase"/>
</dbReference>
<evidence type="ECO:0000256" key="4">
    <source>
        <dbReference type="ARBA" id="ARBA00022741"/>
    </source>
</evidence>
<evidence type="ECO:0000256" key="6">
    <source>
        <dbReference type="ARBA" id="ARBA00022840"/>
    </source>
</evidence>
<evidence type="ECO:0000259" key="9">
    <source>
        <dbReference type="Pfam" id="PF23559"/>
    </source>
</evidence>
<dbReference type="Gene3D" id="1.10.10.10">
    <property type="entry name" value="Winged helix-like DNA-binding domain superfamily/Winged helix DNA-binding domain"/>
    <property type="match status" value="1"/>
</dbReference>
<feature type="domain" description="Disease resistance protein winged helix" evidence="9">
    <location>
        <begin position="470"/>
        <end position="545"/>
    </location>
</feature>
<dbReference type="InterPro" id="IPR038005">
    <property type="entry name" value="RX-like_CC"/>
</dbReference>
<evidence type="ECO:0000256" key="2">
    <source>
        <dbReference type="ARBA" id="ARBA00022614"/>
    </source>
</evidence>
<dbReference type="AlphaFoldDB" id="A0ABD3RU87"/>
<comment type="caution">
    <text evidence="11">The sequence shown here is derived from an EMBL/GenBank/DDBJ whole genome shotgun (WGS) entry which is preliminary data.</text>
</comment>
<dbReference type="SUPFAM" id="SSF52540">
    <property type="entry name" value="P-loop containing nucleoside triphosphate hydrolases"/>
    <property type="match status" value="2"/>
</dbReference>
<protein>
    <recommendedName>
        <fullName evidence="13">Disease resistance protein At1g50180</fullName>
    </recommendedName>
</protein>
<dbReference type="GO" id="GO:0051607">
    <property type="term" value="P:defense response to virus"/>
    <property type="evidence" value="ECO:0007669"/>
    <property type="project" value="UniProtKB-ARBA"/>
</dbReference>
<dbReference type="InterPro" id="IPR036388">
    <property type="entry name" value="WH-like_DNA-bd_sf"/>
</dbReference>
<dbReference type="Gene3D" id="3.80.10.10">
    <property type="entry name" value="Ribonuclease Inhibitor"/>
    <property type="match status" value="1"/>
</dbReference>
<dbReference type="InterPro" id="IPR055414">
    <property type="entry name" value="LRR_R13L4/SHOC2-like"/>
</dbReference>
<feature type="domain" description="NB-ARC" evidence="7">
    <location>
        <begin position="157"/>
        <end position="330"/>
    </location>
</feature>
<evidence type="ECO:0000256" key="5">
    <source>
        <dbReference type="ARBA" id="ARBA00022821"/>
    </source>
</evidence>
<name>A0ABD3RU87_9LAMI</name>
<dbReference type="InterPro" id="IPR058922">
    <property type="entry name" value="WHD_DRP"/>
</dbReference>
<accession>A0ABD3RU87</accession>
<evidence type="ECO:0000259" key="7">
    <source>
        <dbReference type="Pfam" id="PF00931"/>
    </source>
</evidence>
<dbReference type="FunFam" id="1.10.10.10:FF:000322">
    <property type="entry name" value="Probable disease resistance protein At1g63360"/>
    <property type="match status" value="1"/>
</dbReference>
<dbReference type="PRINTS" id="PR00364">
    <property type="entry name" value="DISEASERSIST"/>
</dbReference>
<organism evidence="11 12">
    <name type="scientific">Penstemon smallii</name>
    <dbReference type="NCBI Taxonomy" id="265156"/>
    <lineage>
        <taxon>Eukaryota</taxon>
        <taxon>Viridiplantae</taxon>
        <taxon>Streptophyta</taxon>
        <taxon>Embryophyta</taxon>
        <taxon>Tracheophyta</taxon>
        <taxon>Spermatophyta</taxon>
        <taxon>Magnoliopsida</taxon>
        <taxon>eudicotyledons</taxon>
        <taxon>Gunneridae</taxon>
        <taxon>Pentapetalae</taxon>
        <taxon>asterids</taxon>
        <taxon>lamiids</taxon>
        <taxon>Lamiales</taxon>
        <taxon>Plantaginaceae</taxon>
        <taxon>Cheloneae</taxon>
        <taxon>Penstemon</taxon>
    </lineage>
</organism>
<evidence type="ECO:0000313" key="12">
    <source>
        <dbReference type="Proteomes" id="UP001634393"/>
    </source>
</evidence>
<dbReference type="Gene3D" id="1.20.5.4130">
    <property type="match status" value="1"/>
</dbReference>
<feature type="domain" description="Disease resistance R13L4/SHOC-2-like LRR" evidence="10">
    <location>
        <begin position="634"/>
        <end position="937"/>
    </location>
</feature>
<dbReference type="Pfam" id="PF23598">
    <property type="entry name" value="LRR_14"/>
    <property type="match status" value="1"/>
</dbReference>
<dbReference type="InterPro" id="IPR002182">
    <property type="entry name" value="NB-ARC"/>
</dbReference>
<dbReference type="GO" id="GO:0005524">
    <property type="term" value="F:ATP binding"/>
    <property type="evidence" value="ECO:0007669"/>
    <property type="project" value="UniProtKB-KW"/>
</dbReference>
<dbReference type="Gene3D" id="3.40.50.300">
    <property type="entry name" value="P-loop containing nucleotide triphosphate hydrolases"/>
    <property type="match status" value="1"/>
</dbReference>
<gene>
    <name evidence="11" type="ORF">ACJIZ3_013713</name>
</gene>
<dbReference type="InterPro" id="IPR042197">
    <property type="entry name" value="Apaf_helical"/>
</dbReference>
<dbReference type="Pfam" id="PF00931">
    <property type="entry name" value="NB-ARC"/>
    <property type="match status" value="1"/>
</dbReference>
<dbReference type="Pfam" id="PF23559">
    <property type="entry name" value="WHD_DRP"/>
    <property type="match status" value="1"/>
</dbReference>
<evidence type="ECO:0000256" key="3">
    <source>
        <dbReference type="ARBA" id="ARBA00022737"/>
    </source>
</evidence>
<dbReference type="PANTHER" id="PTHR23155">
    <property type="entry name" value="DISEASE RESISTANCE PROTEIN RP"/>
    <property type="match status" value="1"/>
</dbReference>
<comment type="similarity">
    <text evidence="1">Belongs to the disease resistance NB-LRR family.</text>
</comment>
<evidence type="ECO:0000313" key="11">
    <source>
        <dbReference type="EMBL" id="KAL3812445.1"/>
    </source>
</evidence>
<dbReference type="FunFam" id="3.40.50.300:FF:001091">
    <property type="entry name" value="Probable disease resistance protein At1g61300"/>
    <property type="match status" value="1"/>
</dbReference>
<feature type="domain" description="Disease resistance N-terminal" evidence="8">
    <location>
        <begin position="9"/>
        <end position="90"/>
    </location>
</feature>
<sequence length="1002" mass="115042">MAESPIFCVIQGLEKLVSSESRLSKITRDQLDRINLKLRRLHVISKIADARQHEDDSIRDWVSKTREFVYDTEDLLEKFAIDISLRKERSVLRKPSEKNLTTFQDIESKISSRESDWQVCNIGSIGQVEILNSVSQRRQEIRRSYSHHDEDFVGLDEDVEELVARVVNEDGGDCCHVVSIIGTGGIGKTALARKMYHHGDIRGHFEAFAWACISKQWQLEEVLKRILCKLVPDKREQICAMKDNSELIKELFEVQKTKKCLVVLDDVWETDVWDSLRPAFPNRKMGSKVLLTTRNKEIAVHIDTDTRCYFYEQRHLNEDESWELLQKKALPVINIAVENDYASGSESEDAKSSNGSFLSCLSADDEDEFLRNLSTLHSEDSIQDKRADKHELGKEMVKQCGGLPLAITVLGGILMTKSTLDEWEAVHQSFNSHLRERGIGENGRVYKLLALSYHDLPYQSKQCFWHLGNFPKYYNIPTRKLYQLWAAEGFISPPNSHSNREEKSIMEIAERHLCELEQRCMVQVQVEESTGRIKSCQLHDFVREICILKGDQENFLKRLHLSHESELNRSSSSSSEATSSSYSATHSLPIPVDSYAEVNLTSERESLEHVRSALFFSRLKQRENLQATLKYLCDGLKLLRVLDLERFEFGEELCEAIGNLLHLRYLGLKGSRFNKLPSSIGNLIFLQTLDLRTSFDSYLIIPDVLLKLNQLKHLYLPPSQSSTNKLNLSTLKNLEILKNFDPRVSNFRDISGLNKLRKLTLIFCLEMENLKAINKYLRTNSNLLTDSSFRIHYNFKSAKELTLLDLIVGCIHLRKLDLVGQIEKLPKHVHFSHRLTKLTLRNSALKEDPMTILEKLPNLHYLTLRKNAVIGNRVRCSAQGFARLRSIEFQGLVHLEEWIIEEGSMRNLLRLTIDECSSLKMVPEGIKFLSEMKEVVIANMPDDFKQSVGTMEESGHNLYKVTVIETKCNGKMEFRPAGPGNGKPVIFRNFSPSIVPKNWQNT</sequence>
<dbReference type="InterPro" id="IPR041118">
    <property type="entry name" value="Rx_N"/>
</dbReference>
<evidence type="ECO:0008006" key="13">
    <source>
        <dbReference type="Google" id="ProtNLM"/>
    </source>
</evidence>
<keyword evidence="2" id="KW-0433">Leucine-rich repeat</keyword>
<proteinExistence type="inferred from homology"/>
<dbReference type="PANTHER" id="PTHR23155:SF1185">
    <property type="entry name" value="DISEASE RESISTANCE RPP8-LIKE PROTEIN 3-RELATED"/>
    <property type="match status" value="1"/>
</dbReference>
<evidence type="ECO:0000256" key="1">
    <source>
        <dbReference type="ARBA" id="ARBA00008894"/>
    </source>
</evidence>
<evidence type="ECO:0000259" key="8">
    <source>
        <dbReference type="Pfam" id="PF18052"/>
    </source>
</evidence>
<dbReference type="Gene3D" id="1.10.8.430">
    <property type="entry name" value="Helical domain of apoptotic protease-activating factors"/>
    <property type="match status" value="1"/>
</dbReference>
<keyword evidence="12" id="KW-1185">Reference proteome</keyword>
<dbReference type="Proteomes" id="UP001634393">
    <property type="component" value="Unassembled WGS sequence"/>
</dbReference>
<keyword evidence="3" id="KW-0677">Repeat</keyword>
<dbReference type="InterPro" id="IPR044974">
    <property type="entry name" value="Disease_R_plants"/>
</dbReference>
<dbReference type="EMBL" id="JBJXBP010000008">
    <property type="protein sequence ID" value="KAL3812445.1"/>
    <property type="molecule type" value="Genomic_DNA"/>
</dbReference>
<keyword evidence="6" id="KW-0067">ATP-binding</keyword>
<dbReference type="InterPro" id="IPR032675">
    <property type="entry name" value="LRR_dom_sf"/>
</dbReference>
<evidence type="ECO:0000259" key="10">
    <source>
        <dbReference type="Pfam" id="PF23598"/>
    </source>
</evidence>